<dbReference type="GO" id="GO:0043186">
    <property type="term" value="C:P granule"/>
    <property type="evidence" value="ECO:0007669"/>
    <property type="project" value="TreeGrafter"/>
</dbReference>
<feature type="region of interest" description="Disordered" evidence="12">
    <location>
        <begin position="678"/>
        <end position="719"/>
    </location>
</feature>
<dbReference type="GO" id="GO:0030154">
    <property type="term" value="P:cell differentiation"/>
    <property type="evidence" value="ECO:0007669"/>
    <property type="project" value="UniProtKB-KW"/>
</dbReference>
<dbReference type="GO" id="GO:0007283">
    <property type="term" value="P:spermatogenesis"/>
    <property type="evidence" value="ECO:0007669"/>
    <property type="project" value="TreeGrafter"/>
</dbReference>
<feature type="region of interest" description="Disordered" evidence="12">
    <location>
        <begin position="142"/>
        <end position="173"/>
    </location>
</feature>
<dbReference type="AlphaFoldDB" id="A0A813TXJ2"/>
<evidence type="ECO:0000256" key="1">
    <source>
        <dbReference type="ARBA" id="ARBA00004123"/>
    </source>
</evidence>
<dbReference type="EMBL" id="CAJOBC010000570">
    <property type="protein sequence ID" value="CAF3601936.1"/>
    <property type="molecule type" value="Genomic_DNA"/>
</dbReference>
<dbReference type="Pfam" id="PF13017">
    <property type="entry name" value="Maelstrom"/>
    <property type="match status" value="1"/>
</dbReference>
<feature type="region of interest" description="Disordered" evidence="12">
    <location>
        <begin position="315"/>
        <end position="365"/>
    </location>
</feature>
<keyword evidence="10" id="KW-0469">Meiosis</keyword>
<evidence type="ECO:0000259" key="13">
    <source>
        <dbReference type="PROSITE" id="PS50118"/>
    </source>
</evidence>
<dbReference type="OrthoDB" id="24555at2759"/>
<evidence type="ECO:0000256" key="6">
    <source>
        <dbReference type="ARBA" id="ARBA00022782"/>
    </source>
</evidence>
<proteinExistence type="inferred from homology"/>
<dbReference type="InterPro" id="IPR039259">
    <property type="entry name" value="Protein_maelstrom"/>
</dbReference>
<dbReference type="PANTHER" id="PTHR21358:SF4">
    <property type="entry name" value="PROTEIN MAELSTROM HOMOLOG"/>
    <property type="match status" value="1"/>
</dbReference>
<comment type="similarity">
    <text evidence="3">Belongs to the maelstrom family.</text>
</comment>
<gene>
    <name evidence="14" type="ORF">GPM918_LOCUS4282</name>
    <name evidence="15" type="ORF">SRO942_LOCUS4283</name>
</gene>
<dbReference type="PANTHER" id="PTHR21358">
    <property type="entry name" value="PROTEIN MAELSTROM HOMOLOG"/>
    <property type="match status" value="1"/>
</dbReference>
<dbReference type="GO" id="GO:0005634">
    <property type="term" value="C:nucleus"/>
    <property type="evidence" value="ECO:0007669"/>
    <property type="project" value="UniProtKB-SubCell"/>
</dbReference>
<dbReference type="SUPFAM" id="SSF47095">
    <property type="entry name" value="HMG-box"/>
    <property type="match status" value="1"/>
</dbReference>
<comment type="subcellular location">
    <subcellularLocation>
        <location evidence="2">Cytoplasm</location>
    </subcellularLocation>
    <subcellularLocation>
        <location evidence="1">Nucleus</location>
    </subcellularLocation>
</comment>
<feature type="DNA-binding region" description="HMG box" evidence="11">
    <location>
        <begin position="70"/>
        <end position="139"/>
    </location>
</feature>
<dbReference type="GO" id="GO:0060964">
    <property type="term" value="P:regulation of miRNA-mediated gene silencing"/>
    <property type="evidence" value="ECO:0007669"/>
    <property type="project" value="InterPro"/>
</dbReference>
<evidence type="ECO:0000256" key="4">
    <source>
        <dbReference type="ARBA" id="ARBA00022473"/>
    </source>
</evidence>
<evidence type="ECO:0000256" key="11">
    <source>
        <dbReference type="PROSITE-ProRule" id="PRU00267"/>
    </source>
</evidence>
<feature type="compositionally biased region" description="Polar residues" evidence="12">
    <location>
        <begin position="315"/>
        <end position="352"/>
    </location>
</feature>
<comment type="caution">
    <text evidence="14">The sequence shown here is derived from an EMBL/GenBank/DDBJ whole genome shotgun (WGS) entry which is preliminary data.</text>
</comment>
<keyword evidence="9 11" id="KW-0539">Nucleus</keyword>
<feature type="compositionally biased region" description="Polar residues" evidence="12">
    <location>
        <begin position="683"/>
        <end position="695"/>
    </location>
</feature>
<sequence length="841" mass="95884">MRTSTDSLSQLCDDESVEPCDNESVEVLMVQLQLQTVNTTIDVDASEEETIINTSTPTKQTQNKNILQMPKPSRSAFYFYAIDYKNRVSRLNGRNLTIQEAIESCYDEWKSLPDEAKQPYKERYEEWRLLYRTDPDAAMAQTTLGPLPGQRQYYPPTKSRPGGPPSKTNEEKMLHERETQQTLNKRVIPCEELQIHYNRFNIEKEYLAHDYLPLDLKELLQMPIYLINFQIFCKIDVEDGGQFVPAEMSVLKGPTTWRHAFIKPEKIPPGYMSACLEMSKTKHEIPIRDFESAVNNYGLLYEQLKSVVMPFSSTSTMSNNDGGNGTSFSRGNNENMMNSSTRSSRGAQGTEQRQNEDDRTKRRQRRLNKPCVFYPAVEHEQTNALLDWLQEKAENKKPTRETRLVDRCSIESLIMTLAQLKNHRVSTDDLDKTFQNAAYTFMVDQRCEYHQRLGNCWCSVSRCHAAAKLISTYLTQLYYPNQPQFQRQGKRQSAVVYNSSSYSENNSTTTSQQSSRSVTPTSSFVKPLSINNSMANSETSDSLASSNDHLFTQVRKQMPPSQPQPNRTNLTQIQEYKQRSQEDFDDTYSIHSTSTLSHEKQANSIISPNASIYDSIESQRNMPIMRKQSLLNENMGNNNHFNRSSTSNMERLILSGSTMMTAAVGLPSSPVCSAFSSSATSSNGYHSPPTQNNRQILPDNDFEDDTEINNDMTDLNTKQPFSYNPVMNLTNRSMYKQSLSNVPLSNTSNEVQFLRPYFGPSQNNNCTLINDIYNRQHQQQGSHHIISPIRHAEEQQSEQSFVETESVNGAPAVTVANLSMTKQVLLKAIQDIDKQIQQLGQ</sequence>
<dbReference type="InterPro" id="IPR024970">
    <property type="entry name" value="Maelstrom"/>
</dbReference>
<evidence type="ECO:0000313" key="14">
    <source>
        <dbReference type="EMBL" id="CAF0815853.1"/>
    </source>
</evidence>
<organism evidence="14 16">
    <name type="scientific">Didymodactylos carnosus</name>
    <dbReference type="NCBI Taxonomy" id="1234261"/>
    <lineage>
        <taxon>Eukaryota</taxon>
        <taxon>Metazoa</taxon>
        <taxon>Spiralia</taxon>
        <taxon>Gnathifera</taxon>
        <taxon>Rotifera</taxon>
        <taxon>Eurotatoria</taxon>
        <taxon>Bdelloidea</taxon>
        <taxon>Philodinida</taxon>
        <taxon>Philodinidae</taxon>
        <taxon>Didymodactylos</taxon>
    </lineage>
</organism>
<feature type="compositionally biased region" description="Low complexity" evidence="12">
    <location>
        <begin position="492"/>
        <end position="523"/>
    </location>
</feature>
<name>A0A813TXJ2_9BILA</name>
<keyword evidence="16" id="KW-1185">Reference proteome</keyword>
<dbReference type="Proteomes" id="UP000681722">
    <property type="component" value="Unassembled WGS sequence"/>
</dbReference>
<keyword evidence="5" id="KW-0963">Cytoplasm</keyword>
<keyword evidence="6" id="KW-0221">Differentiation</keyword>
<dbReference type="InterPro" id="IPR009071">
    <property type="entry name" value="HMG_box_dom"/>
</dbReference>
<evidence type="ECO:0000256" key="9">
    <source>
        <dbReference type="ARBA" id="ARBA00023242"/>
    </source>
</evidence>
<feature type="compositionally biased region" description="Polar residues" evidence="12">
    <location>
        <begin position="709"/>
        <end position="719"/>
    </location>
</feature>
<reference evidence="14" key="1">
    <citation type="submission" date="2021-02" db="EMBL/GenBank/DDBJ databases">
        <authorList>
            <person name="Nowell W R."/>
        </authorList>
    </citation>
    <scope>NUCLEOTIDE SEQUENCE</scope>
</reference>
<protein>
    <recommendedName>
        <fullName evidence="13">HMG box domain-containing protein</fullName>
    </recommendedName>
</protein>
<keyword evidence="4" id="KW-0217">Developmental protein</keyword>
<dbReference type="InterPro" id="IPR036910">
    <property type="entry name" value="HMG_box_dom_sf"/>
</dbReference>
<dbReference type="GO" id="GO:0043565">
    <property type="term" value="F:sequence-specific DNA binding"/>
    <property type="evidence" value="ECO:0007669"/>
    <property type="project" value="TreeGrafter"/>
</dbReference>
<dbReference type="Gene3D" id="1.10.30.10">
    <property type="entry name" value="High mobility group box domain"/>
    <property type="match status" value="1"/>
</dbReference>
<evidence type="ECO:0000256" key="3">
    <source>
        <dbReference type="ARBA" id="ARBA00007057"/>
    </source>
</evidence>
<dbReference type="PROSITE" id="PS50118">
    <property type="entry name" value="HMG_BOX_2"/>
    <property type="match status" value="1"/>
</dbReference>
<dbReference type="GO" id="GO:0034587">
    <property type="term" value="P:piRNA processing"/>
    <property type="evidence" value="ECO:0007669"/>
    <property type="project" value="TreeGrafter"/>
</dbReference>
<dbReference type="Pfam" id="PF09011">
    <property type="entry name" value="HMG_box_2"/>
    <property type="match status" value="1"/>
</dbReference>
<evidence type="ECO:0000256" key="10">
    <source>
        <dbReference type="ARBA" id="ARBA00023254"/>
    </source>
</evidence>
<evidence type="ECO:0000256" key="2">
    <source>
        <dbReference type="ARBA" id="ARBA00004496"/>
    </source>
</evidence>
<accession>A0A813TXJ2</accession>
<keyword evidence="8" id="KW-0943">RNA-mediated gene silencing</keyword>
<dbReference type="GO" id="GO:0045892">
    <property type="term" value="P:negative regulation of DNA-templated transcription"/>
    <property type="evidence" value="ECO:0007669"/>
    <property type="project" value="TreeGrafter"/>
</dbReference>
<evidence type="ECO:0000313" key="16">
    <source>
        <dbReference type="Proteomes" id="UP000663829"/>
    </source>
</evidence>
<evidence type="ECO:0000313" key="15">
    <source>
        <dbReference type="EMBL" id="CAF3601936.1"/>
    </source>
</evidence>
<evidence type="ECO:0000256" key="5">
    <source>
        <dbReference type="ARBA" id="ARBA00022490"/>
    </source>
</evidence>
<evidence type="ECO:0000256" key="8">
    <source>
        <dbReference type="ARBA" id="ARBA00023158"/>
    </source>
</evidence>
<evidence type="ECO:0000256" key="7">
    <source>
        <dbReference type="ARBA" id="ARBA00023125"/>
    </source>
</evidence>
<dbReference type="Proteomes" id="UP000663829">
    <property type="component" value="Unassembled WGS sequence"/>
</dbReference>
<keyword evidence="7 11" id="KW-0238">DNA-binding</keyword>
<feature type="region of interest" description="Disordered" evidence="12">
    <location>
        <begin position="488"/>
        <end position="524"/>
    </location>
</feature>
<dbReference type="GO" id="GO:0007140">
    <property type="term" value="P:male meiotic nuclear division"/>
    <property type="evidence" value="ECO:0007669"/>
    <property type="project" value="TreeGrafter"/>
</dbReference>
<dbReference type="EMBL" id="CAJNOQ010000570">
    <property type="protein sequence ID" value="CAF0815853.1"/>
    <property type="molecule type" value="Genomic_DNA"/>
</dbReference>
<evidence type="ECO:0000256" key="12">
    <source>
        <dbReference type="SAM" id="MobiDB-lite"/>
    </source>
</evidence>
<feature type="domain" description="HMG box" evidence="13">
    <location>
        <begin position="70"/>
        <end position="139"/>
    </location>
</feature>